<evidence type="ECO:0000256" key="2">
    <source>
        <dbReference type="ARBA" id="ARBA00023015"/>
    </source>
</evidence>
<gene>
    <name evidence="5" type="ORF">CRG98_036659</name>
</gene>
<proteinExistence type="predicted"/>
<dbReference type="EMBL" id="PGOL01003125">
    <property type="protein sequence ID" value="PKI42861.1"/>
    <property type="molecule type" value="Genomic_DNA"/>
</dbReference>
<evidence type="ECO:0000313" key="5">
    <source>
        <dbReference type="EMBL" id="PKI42861.1"/>
    </source>
</evidence>
<keyword evidence="2" id="KW-0805">Transcription regulation</keyword>
<dbReference type="FunFam" id="4.10.280.10:FF:000042">
    <property type="entry name" value="transcription factor bHLH48-like isoform X1"/>
    <property type="match status" value="1"/>
</dbReference>
<name>A0A2I0IFT5_PUNGR</name>
<dbReference type="GO" id="GO:0003700">
    <property type="term" value="F:DNA-binding transcription factor activity"/>
    <property type="evidence" value="ECO:0007669"/>
    <property type="project" value="TreeGrafter"/>
</dbReference>
<dbReference type="InterPro" id="IPR024097">
    <property type="entry name" value="bHLH_ZIP_TF"/>
</dbReference>
<sequence>MEPLALTADRSDVPAFDTLQFNEEIQRLIAPPLPPGNAASFTALLELAPTQAVELLRPHEPPGSKPYFDSAADGAALFPLPSSAPVDCSAKYAAFAGGSSSSPDASVVSLQEVKSEAGTDSTSRLSSQPQPQPVVSDPAVESKGRSSGKRKEREQKGKGSAKKKKKKNESSDDGQILPYVHVRARRGQATDSHSLAERARREKINARMKLLQELVPGCDKISGTALVLDEIINHVQSLQCQVELLSMKLAAVNPQIDFNLDSIFAAEHVSLLDSDFPVPLMWPDFLPQQWHFLSLQQSVFGKEEDTNFVAPEISHLTCDYSADAAPLSSHQMKMEM</sequence>
<evidence type="ECO:0000256" key="4">
    <source>
        <dbReference type="ARBA" id="ARBA00023242"/>
    </source>
</evidence>
<protein>
    <submittedName>
        <fullName evidence="5">Uncharacterized protein</fullName>
    </submittedName>
</protein>
<dbReference type="STRING" id="22663.A0A2I0IFT5"/>
<dbReference type="Proteomes" id="UP000233551">
    <property type="component" value="Unassembled WGS sequence"/>
</dbReference>
<dbReference type="CDD" id="cd18919">
    <property type="entry name" value="bHLH_AtBPE_like"/>
    <property type="match status" value="1"/>
</dbReference>
<dbReference type="Gene3D" id="4.10.280.10">
    <property type="entry name" value="Helix-loop-helix DNA-binding domain"/>
    <property type="match status" value="1"/>
</dbReference>
<accession>A0A2I0IFT5</accession>
<comment type="subcellular location">
    <subcellularLocation>
        <location evidence="1">Nucleus</location>
    </subcellularLocation>
</comment>
<dbReference type="PANTHER" id="PTHR12565:SF112">
    <property type="entry name" value="TRANSCRIPTION FACTOR BHLH48-RELATED"/>
    <property type="match status" value="1"/>
</dbReference>
<evidence type="ECO:0000256" key="1">
    <source>
        <dbReference type="ARBA" id="ARBA00004123"/>
    </source>
</evidence>
<dbReference type="Pfam" id="PF00010">
    <property type="entry name" value="HLH"/>
    <property type="match status" value="1"/>
</dbReference>
<dbReference type="PANTHER" id="PTHR12565">
    <property type="entry name" value="STEROL REGULATORY ELEMENT-BINDING PROTEIN"/>
    <property type="match status" value="1"/>
</dbReference>
<evidence type="ECO:0000313" key="6">
    <source>
        <dbReference type="Proteomes" id="UP000233551"/>
    </source>
</evidence>
<keyword evidence="6" id="KW-1185">Reference proteome</keyword>
<dbReference type="InterPro" id="IPR011598">
    <property type="entry name" value="bHLH_dom"/>
</dbReference>
<reference evidence="5 6" key="1">
    <citation type="submission" date="2017-11" db="EMBL/GenBank/DDBJ databases">
        <title>De-novo sequencing of pomegranate (Punica granatum L.) genome.</title>
        <authorList>
            <person name="Akparov Z."/>
            <person name="Amiraslanov A."/>
            <person name="Hajiyeva S."/>
            <person name="Abbasov M."/>
            <person name="Kaur K."/>
            <person name="Hamwieh A."/>
            <person name="Solovyev V."/>
            <person name="Salamov A."/>
            <person name="Braich B."/>
            <person name="Kosarev P."/>
            <person name="Mahmoud A."/>
            <person name="Hajiyev E."/>
            <person name="Babayeva S."/>
            <person name="Izzatullayeva V."/>
            <person name="Mammadov A."/>
            <person name="Mammadov A."/>
            <person name="Sharifova S."/>
            <person name="Ojaghi J."/>
            <person name="Eynullazada K."/>
            <person name="Bayramov B."/>
            <person name="Abdulazimova A."/>
            <person name="Shahmuradov I."/>
        </authorList>
    </citation>
    <scope>NUCLEOTIDE SEQUENCE [LARGE SCALE GENOMIC DNA]</scope>
    <source>
        <strain evidence="6">cv. AG2017</strain>
        <tissue evidence="5">Leaf</tissue>
    </source>
</reference>
<dbReference type="SMART" id="SM00353">
    <property type="entry name" value="HLH"/>
    <property type="match status" value="1"/>
</dbReference>
<dbReference type="InterPro" id="IPR036638">
    <property type="entry name" value="HLH_DNA-bd_sf"/>
</dbReference>
<keyword evidence="4" id="KW-0539">Nucleus</keyword>
<dbReference type="OrthoDB" id="690068at2759"/>
<keyword evidence="3" id="KW-0804">Transcription</keyword>
<dbReference type="AlphaFoldDB" id="A0A2I0IFT5"/>
<dbReference type="GO" id="GO:0005634">
    <property type="term" value="C:nucleus"/>
    <property type="evidence" value="ECO:0007669"/>
    <property type="project" value="UniProtKB-SubCell"/>
</dbReference>
<comment type="caution">
    <text evidence="5">The sequence shown here is derived from an EMBL/GenBank/DDBJ whole genome shotgun (WGS) entry which is preliminary data.</text>
</comment>
<dbReference type="PROSITE" id="PS50888">
    <property type="entry name" value="BHLH"/>
    <property type="match status" value="1"/>
</dbReference>
<dbReference type="SUPFAM" id="SSF47459">
    <property type="entry name" value="HLH, helix-loop-helix DNA-binding domain"/>
    <property type="match status" value="1"/>
</dbReference>
<dbReference type="GO" id="GO:0046983">
    <property type="term" value="F:protein dimerization activity"/>
    <property type="evidence" value="ECO:0007669"/>
    <property type="project" value="InterPro"/>
</dbReference>
<organism evidence="5 6">
    <name type="scientific">Punica granatum</name>
    <name type="common">Pomegranate</name>
    <dbReference type="NCBI Taxonomy" id="22663"/>
    <lineage>
        <taxon>Eukaryota</taxon>
        <taxon>Viridiplantae</taxon>
        <taxon>Streptophyta</taxon>
        <taxon>Embryophyta</taxon>
        <taxon>Tracheophyta</taxon>
        <taxon>Spermatophyta</taxon>
        <taxon>Magnoliopsida</taxon>
        <taxon>eudicotyledons</taxon>
        <taxon>Gunneridae</taxon>
        <taxon>Pentapetalae</taxon>
        <taxon>rosids</taxon>
        <taxon>malvids</taxon>
        <taxon>Myrtales</taxon>
        <taxon>Lythraceae</taxon>
        <taxon>Punica</taxon>
    </lineage>
</organism>
<evidence type="ECO:0000256" key="3">
    <source>
        <dbReference type="ARBA" id="ARBA00023163"/>
    </source>
</evidence>
<dbReference type="GeneID" id="116194873"/>